<proteinExistence type="predicted"/>
<keyword evidence="1" id="KW-0732">Signal</keyword>
<reference evidence="2" key="2">
    <citation type="submission" date="2020-09" db="EMBL/GenBank/DDBJ databases">
        <authorList>
            <person name="Sun Q."/>
            <person name="Kim S."/>
        </authorList>
    </citation>
    <scope>NUCLEOTIDE SEQUENCE</scope>
    <source>
        <strain evidence="2">KCTC 32422</strain>
    </source>
</reference>
<organism evidence="2 3">
    <name type="scientific">Novosphingobium arvoryzae</name>
    <dbReference type="NCBI Taxonomy" id="1256514"/>
    <lineage>
        <taxon>Bacteria</taxon>
        <taxon>Pseudomonadati</taxon>
        <taxon>Pseudomonadota</taxon>
        <taxon>Alphaproteobacteria</taxon>
        <taxon>Sphingomonadales</taxon>
        <taxon>Sphingomonadaceae</taxon>
        <taxon>Novosphingobium</taxon>
    </lineage>
</organism>
<name>A0A918R7N0_9SPHN</name>
<reference evidence="2" key="1">
    <citation type="journal article" date="2014" name="Int. J. Syst. Evol. Microbiol.">
        <title>Complete genome sequence of Corynebacterium casei LMG S-19264T (=DSM 44701T), isolated from a smear-ripened cheese.</title>
        <authorList>
            <consortium name="US DOE Joint Genome Institute (JGI-PGF)"/>
            <person name="Walter F."/>
            <person name="Albersmeier A."/>
            <person name="Kalinowski J."/>
            <person name="Ruckert C."/>
        </authorList>
    </citation>
    <scope>NUCLEOTIDE SEQUENCE</scope>
    <source>
        <strain evidence="2">KCTC 32422</strain>
    </source>
</reference>
<dbReference type="AlphaFoldDB" id="A0A918R7N0"/>
<evidence type="ECO:0008006" key="4">
    <source>
        <dbReference type="Google" id="ProtNLM"/>
    </source>
</evidence>
<evidence type="ECO:0000313" key="3">
    <source>
        <dbReference type="Proteomes" id="UP000634139"/>
    </source>
</evidence>
<dbReference type="Proteomes" id="UP000634139">
    <property type="component" value="Unassembled WGS sequence"/>
</dbReference>
<dbReference type="EMBL" id="BMZD01000001">
    <property type="protein sequence ID" value="GGZ86781.1"/>
    <property type="molecule type" value="Genomic_DNA"/>
</dbReference>
<evidence type="ECO:0000256" key="1">
    <source>
        <dbReference type="SAM" id="SignalP"/>
    </source>
</evidence>
<sequence length="139" mass="15280">MDMVGKYTLRVAAGAIAALLAFSAPASGQRSSLTMLDQLDAGRWELRVRDSGNAAERLCVSNGRRFIQLRHPEVSCDRLVVEDGPSEVTVQYTCRGQGYGRTSIRRETSRLVQIESQGIRNGLPFEFSAEARRVGDCST</sequence>
<evidence type="ECO:0000313" key="2">
    <source>
        <dbReference type="EMBL" id="GGZ86781.1"/>
    </source>
</evidence>
<accession>A0A918R7N0</accession>
<feature type="signal peptide" evidence="1">
    <location>
        <begin position="1"/>
        <end position="26"/>
    </location>
</feature>
<comment type="caution">
    <text evidence="2">The sequence shown here is derived from an EMBL/GenBank/DDBJ whole genome shotgun (WGS) entry which is preliminary data.</text>
</comment>
<keyword evidence="3" id="KW-1185">Reference proteome</keyword>
<protein>
    <recommendedName>
        <fullName evidence="4">DUF3617 family protein</fullName>
    </recommendedName>
</protein>
<feature type="chain" id="PRO_5037734013" description="DUF3617 family protein" evidence="1">
    <location>
        <begin position="27"/>
        <end position="139"/>
    </location>
</feature>
<gene>
    <name evidence="2" type="ORF">GCM10011617_01750</name>
</gene>